<dbReference type="RefSeq" id="WP_124776375.1">
    <property type="nucleotide sequence ID" value="NZ_RQZA01000003.1"/>
</dbReference>
<dbReference type="AlphaFoldDB" id="A0A3P1VCI1"/>
<dbReference type="Pfam" id="PF21378">
    <property type="entry name" value="YceM-like_C"/>
    <property type="match status" value="1"/>
</dbReference>
<sequence>MLNIGIVGLGSIFQKAYLPYLRQLSGINWHLFTRNQEVLHRVADSLPHSQTYASIQDLVAMDLDGVMIHAATQAHVNLAKCCLECGIPVYMDKPLSENYQEAVALYDLAKAKGTLLMAGFNRRFAPKVQVLKAKTDKRRIFVEKNDVNRSGDLQFKLFDFFIHPLDTALFLLDEQPVTGTFSYHLEDGQLSQVNVTLQSARASVVAAMNLQSGSRREIMEVQTPQATYQLNNLDELKIYEETRDTLEGFGSWDSTLHKRGFESMVDAYLEAIKTGRNPVSPTSSLLSHWICEQINTADQTTGTLILTLPEI</sequence>
<dbReference type="InterPro" id="IPR036291">
    <property type="entry name" value="NAD(P)-bd_dom_sf"/>
</dbReference>
<dbReference type="PANTHER" id="PTHR43708">
    <property type="entry name" value="CONSERVED EXPRESSED OXIDOREDUCTASE (EUROFUNG)"/>
    <property type="match status" value="1"/>
</dbReference>
<accession>A0A3P1VCI1</accession>
<dbReference type="SUPFAM" id="SSF55347">
    <property type="entry name" value="Glyceraldehyde-3-phosphate dehydrogenase-like, C-terminal domain"/>
    <property type="match status" value="1"/>
</dbReference>
<dbReference type="InterPro" id="IPR048477">
    <property type="entry name" value="YceM-like_C"/>
</dbReference>
<dbReference type="Gene3D" id="3.40.50.720">
    <property type="entry name" value="NAD(P)-binding Rossmann-like Domain"/>
    <property type="match status" value="1"/>
</dbReference>
<organism evidence="3 4">
    <name type="scientific">Streptococcus minor</name>
    <dbReference type="NCBI Taxonomy" id="229549"/>
    <lineage>
        <taxon>Bacteria</taxon>
        <taxon>Bacillati</taxon>
        <taxon>Bacillota</taxon>
        <taxon>Bacilli</taxon>
        <taxon>Lactobacillales</taxon>
        <taxon>Streptococcaceae</taxon>
        <taxon>Streptococcus</taxon>
    </lineage>
</organism>
<dbReference type="SUPFAM" id="SSF51735">
    <property type="entry name" value="NAD(P)-binding Rossmann-fold domains"/>
    <property type="match status" value="1"/>
</dbReference>
<reference evidence="3 4" key="1">
    <citation type="submission" date="2018-11" db="EMBL/GenBank/DDBJ databases">
        <title>Genomes From Bacteria Associated with the Canine Oral Cavity: a Test Case for Automated Genome-Based Taxonomic Assignment.</title>
        <authorList>
            <person name="Coil D.A."/>
            <person name="Jospin G."/>
            <person name="Darling A.E."/>
            <person name="Wallis C."/>
            <person name="Davis I.J."/>
            <person name="Harris S."/>
            <person name="Eisen J.A."/>
            <person name="Holcombe L.J."/>
            <person name="O'Flynn C."/>
        </authorList>
    </citation>
    <scope>NUCLEOTIDE SEQUENCE [LARGE SCALE GENOMIC DNA]</scope>
    <source>
        <strain evidence="3 4">OH4621_COT-116</strain>
    </source>
</reference>
<dbReference type="GO" id="GO:0000166">
    <property type="term" value="F:nucleotide binding"/>
    <property type="evidence" value="ECO:0007669"/>
    <property type="project" value="InterPro"/>
</dbReference>
<dbReference type="PANTHER" id="PTHR43708:SF4">
    <property type="entry name" value="OXIDOREDUCTASE YCEM-RELATED"/>
    <property type="match status" value="1"/>
</dbReference>
<evidence type="ECO:0000313" key="4">
    <source>
        <dbReference type="Proteomes" id="UP000281771"/>
    </source>
</evidence>
<gene>
    <name evidence="3" type="ORF">EII38_04430</name>
</gene>
<dbReference type="Gene3D" id="3.30.360.10">
    <property type="entry name" value="Dihydrodipicolinate Reductase, domain 2"/>
    <property type="match status" value="1"/>
</dbReference>
<evidence type="ECO:0000313" key="3">
    <source>
        <dbReference type="EMBL" id="RRD31478.1"/>
    </source>
</evidence>
<dbReference type="Proteomes" id="UP000281771">
    <property type="component" value="Unassembled WGS sequence"/>
</dbReference>
<dbReference type="InterPro" id="IPR051317">
    <property type="entry name" value="Gfo/Idh/MocA_oxidoreduct"/>
</dbReference>
<name>A0A3P1VCI1_9STRE</name>
<proteinExistence type="predicted"/>
<evidence type="ECO:0000259" key="2">
    <source>
        <dbReference type="Pfam" id="PF21378"/>
    </source>
</evidence>
<protein>
    <submittedName>
        <fullName evidence="3">Gfo/Idh/MocA family oxidoreductase</fullName>
    </submittedName>
</protein>
<comment type="caution">
    <text evidence="3">The sequence shown here is derived from an EMBL/GenBank/DDBJ whole genome shotgun (WGS) entry which is preliminary data.</text>
</comment>
<dbReference type="EMBL" id="RQZA01000003">
    <property type="protein sequence ID" value="RRD31478.1"/>
    <property type="molecule type" value="Genomic_DNA"/>
</dbReference>
<keyword evidence="4" id="KW-1185">Reference proteome</keyword>
<dbReference type="InterPro" id="IPR000683">
    <property type="entry name" value="Gfo/Idh/MocA-like_OxRdtase_N"/>
</dbReference>
<dbReference type="STRING" id="1123309.GCA_000377005_00473"/>
<feature type="domain" description="Gfo/Idh/MocA-like oxidoreductase N-terminal" evidence="1">
    <location>
        <begin position="2"/>
        <end position="120"/>
    </location>
</feature>
<evidence type="ECO:0000259" key="1">
    <source>
        <dbReference type="Pfam" id="PF01408"/>
    </source>
</evidence>
<dbReference type="Pfam" id="PF01408">
    <property type="entry name" value="GFO_IDH_MocA"/>
    <property type="match status" value="1"/>
</dbReference>
<feature type="domain" description="YceM-like C-terminal" evidence="2">
    <location>
        <begin position="140"/>
        <end position="238"/>
    </location>
</feature>